<comment type="caution">
    <text evidence="1">The sequence shown here is derived from an EMBL/GenBank/DDBJ whole genome shotgun (WGS) entry which is preliminary data.</text>
</comment>
<sequence length="53" mass="6509">MKKDLFSVRKFCFPEQKLSKEAKMNEIEMIKLFCLVDDFSNRFHQMCFQKQIE</sequence>
<reference evidence="1 2" key="1">
    <citation type="journal article" date="2014" name="Mol. Biol. Evol.">
        <title>Massive expansion of Ubiquitination-related gene families within the Chlamydiae.</title>
        <authorList>
            <person name="Domman D."/>
            <person name="Collingro A."/>
            <person name="Lagkouvardos I."/>
            <person name="Gehre L."/>
            <person name="Weinmaier T."/>
            <person name="Rattei T."/>
            <person name="Subtil A."/>
            <person name="Horn M."/>
        </authorList>
    </citation>
    <scope>NUCLEOTIDE SEQUENCE [LARGE SCALE GENOMIC DNA]</scope>
    <source>
        <strain evidence="1 2">EI2</strain>
    </source>
</reference>
<name>A0A0C1JY80_9BACT</name>
<gene>
    <name evidence="1" type="ORF">DB44_CO00020</name>
</gene>
<organism evidence="1 2">
    <name type="scientific">Candidatus Protochlamydia amoebophila</name>
    <dbReference type="NCBI Taxonomy" id="362787"/>
    <lineage>
        <taxon>Bacteria</taxon>
        <taxon>Pseudomonadati</taxon>
        <taxon>Chlamydiota</taxon>
        <taxon>Chlamydiia</taxon>
        <taxon>Parachlamydiales</taxon>
        <taxon>Parachlamydiaceae</taxon>
        <taxon>Candidatus Protochlamydia</taxon>
    </lineage>
</organism>
<evidence type="ECO:0000313" key="2">
    <source>
        <dbReference type="Proteomes" id="UP000031465"/>
    </source>
</evidence>
<dbReference type="AlphaFoldDB" id="A0A0C1JY80"/>
<dbReference type="Proteomes" id="UP000031465">
    <property type="component" value="Unassembled WGS sequence"/>
</dbReference>
<dbReference type="EMBL" id="JSAN01000061">
    <property type="protein sequence ID" value="KIC72132.1"/>
    <property type="molecule type" value="Genomic_DNA"/>
</dbReference>
<proteinExistence type="predicted"/>
<dbReference type="PATRIC" id="fig|362787.3.peg.940"/>
<evidence type="ECO:0000313" key="1">
    <source>
        <dbReference type="EMBL" id="KIC72132.1"/>
    </source>
</evidence>
<protein>
    <submittedName>
        <fullName evidence="1">Uncharacterized protein</fullName>
    </submittedName>
</protein>
<accession>A0A0C1JY80</accession>